<evidence type="ECO:0000313" key="3">
    <source>
        <dbReference type="Proteomes" id="UP000294844"/>
    </source>
</evidence>
<proteinExistence type="predicted"/>
<dbReference type="EMBL" id="PECM01000005">
    <property type="protein sequence ID" value="TEA07372.1"/>
    <property type="molecule type" value="Genomic_DNA"/>
</dbReference>
<dbReference type="EMBL" id="PECK01000008">
    <property type="protein sequence ID" value="TDZ92143.1"/>
    <property type="molecule type" value="Genomic_DNA"/>
</dbReference>
<accession>A0A4R8SC25</accession>
<gene>
    <name evidence="2" type="ORF">CCUG60883_01405</name>
    <name evidence="1" type="ORF">CCUG60885_04257</name>
</gene>
<name>A0A4R8SC25_9MYCO</name>
<dbReference type="Proteomes" id="UP000295685">
    <property type="component" value="Unassembled WGS sequence"/>
</dbReference>
<organism evidence="1 4">
    <name type="scientific">Mycobacteroides salmoniphilum</name>
    <dbReference type="NCBI Taxonomy" id="404941"/>
    <lineage>
        <taxon>Bacteria</taxon>
        <taxon>Bacillati</taxon>
        <taxon>Actinomycetota</taxon>
        <taxon>Actinomycetes</taxon>
        <taxon>Mycobacteriales</taxon>
        <taxon>Mycobacteriaceae</taxon>
        <taxon>Mycobacteroides</taxon>
    </lineage>
</organism>
<protein>
    <submittedName>
        <fullName evidence="1">Uncharacterized protein</fullName>
    </submittedName>
</protein>
<reference evidence="3 4" key="1">
    <citation type="journal article" date="2019" name="Sci. Rep.">
        <title>Extended insight into the Mycobacterium chelonae-abscessus complex through whole genome sequencing of Mycobacterium salmoniphilum outbreak and Mycobacterium salmoniphilum-like strains.</title>
        <authorList>
            <person name="Behra P.R.K."/>
            <person name="Das S."/>
            <person name="Pettersson B.M.F."/>
            <person name="Shirreff L."/>
            <person name="DuCote T."/>
            <person name="Jacobsson K.G."/>
            <person name="Ennis D.G."/>
            <person name="Kirsebom L.A."/>
        </authorList>
    </citation>
    <scope>NUCLEOTIDE SEQUENCE [LARGE SCALE GENOMIC DNA]</scope>
    <source>
        <strain evidence="2 3">CCUG 60883</strain>
        <strain evidence="1 4">CCUG 60885</strain>
    </source>
</reference>
<comment type="caution">
    <text evidence="1">The sequence shown here is derived from an EMBL/GenBank/DDBJ whole genome shotgun (WGS) entry which is preliminary data.</text>
</comment>
<dbReference type="Proteomes" id="UP000294844">
    <property type="component" value="Unassembled WGS sequence"/>
</dbReference>
<evidence type="ECO:0000313" key="4">
    <source>
        <dbReference type="Proteomes" id="UP000295685"/>
    </source>
</evidence>
<evidence type="ECO:0000313" key="1">
    <source>
        <dbReference type="EMBL" id="TDZ92143.1"/>
    </source>
</evidence>
<evidence type="ECO:0000313" key="2">
    <source>
        <dbReference type="EMBL" id="TEA07372.1"/>
    </source>
</evidence>
<dbReference type="AlphaFoldDB" id="A0A4R8SC25"/>
<sequence>MSSDNQSPRGVDLEIIDRGGAAGVFPNCVRINGTEVLIPSNTEIWIEPITSSSCVTVRLTLFVQNLTVRTEPKD</sequence>
<keyword evidence="3" id="KW-1185">Reference proteome</keyword>